<dbReference type="AlphaFoldDB" id="A0A1F6V171"/>
<dbReference type="InterPro" id="IPR002549">
    <property type="entry name" value="AI-2E-like"/>
</dbReference>
<evidence type="ECO:0000256" key="1">
    <source>
        <dbReference type="ARBA" id="ARBA00004651"/>
    </source>
</evidence>
<evidence type="ECO:0000256" key="4">
    <source>
        <dbReference type="ARBA" id="ARBA00022475"/>
    </source>
</evidence>
<protein>
    <recommendedName>
        <fullName evidence="11">AI-2E family transporter</fullName>
    </recommendedName>
</protein>
<feature type="transmembrane region" description="Helical" evidence="8">
    <location>
        <begin position="38"/>
        <end position="57"/>
    </location>
</feature>
<comment type="caution">
    <text evidence="9">The sequence shown here is derived from an EMBL/GenBank/DDBJ whole genome shotgun (WGS) entry which is preliminary data.</text>
</comment>
<keyword evidence="4" id="KW-1003">Cell membrane</keyword>
<feature type="transmembrane region" description="Helical" evidence="8">
    <location>
        <begin position="326"/>
        <end position="344"/>
    </location>
</feature>
<evidence type="ECO:0000313" key="9">
    <source>
        <dbReference type="EMBL" id="OGI63417.1"/>
    </source>
</evidence>
<feature type="transmembrane region" description="Helical" evidence="8">
    <location>
        <begin position="220"/>
        <end position="251"/>
    </location>
</feature>
<organism evidence="9 10">
    <name type="scientific">Candidatus Nomurabacteria bacterium RIFCSPHIGHO2_01_FULL_40_20</name>
    <dbReference type="NCBI Taxonomy" id="1801738"/>
    <lineage>
        <taxon>Bacteria</taxon>
        <taxon>Candidatus Nomuraibacteriota</taxon>
    </lineage>
</organism>
<keyword evidence="5 8" id="KW-0812">Transmembrane</keyword>
<reference evidence="9 10" key="1">
    <citation type="journal article" date="2016" name="Nat. Commun.">
        <title>Thousands of microbial genomes shed light on interconnected biogeochemical processes in an aquifer system.</title>
        <authorList>
            <person name="Anantharaman K."/>
            <person name="Brown C.T."/>
            <person name="Hug L.A."/>
            <person name="Sharon I."/>
            <person name="Castelle C.J."/>
            <person name="Probst A.J."/>
            <person name="Thomas B.C."/>
            <person name="Singh A."/>
            <person name="Wilkins M.J."/>
            <person name="Karaoz U."/>
            <person name="Brodie E.L."/>
            <person name="Williams K.H."/>
            <person name="Hubbard S.S."/>
            <person name="Banfield J.F."/>
        </authorList>
    </citation>
    <scope>NUCLEOTIDE SEQUENCE [LARGE SCALE GENOMIC DNA]</scope>
</reference>
<feature type="transmembrane region" description="Helical" evidence="8">
    <location>
        <begin position="12"/>
        <end position="32"/>
    </location>
</feature>
<evidence type="ECO:0000313" key="10">
    <source>
        <dbReference type="Proteomes" id="UP000178985"/>
    </source>
</evidence>
<feature type="transmembrane region" description="Helical" evidence="8">
    <location>
        <begin position="69"/>
        <end position="91"/>
    </location>
</feature>
<dbReference type="PANTHER" id="PTHR21716:SF53">
    <property type="entry name" value="PERMEASE PERM-RELATED"/>
    <property type="match status" value="1"/>
</dbReference>
<evidence type="ECO:0000256" key="3">
    <source>
        <dbReference type="ARBA" id="ARBA00022448"/>
    </source>
</evidence>
<evidence type="ECO:0000256" key="2">
    <source>
        <dbReference type="ARBA" id="ARBA00009773"/>
    </source>
</evidence>
<keyword evidence="6 8" id="KW-1133">Transmembrane helix</keyword>
<dbReference type="GO" id="GO:0055085">
    <property type="term" value="P:transmembrane transport"/>
    <property type="evidence" value="ECO:0007669"/>
    <property type="project" value="TreeGrafter"/>
</dbReference>
<accession>A0A1F6V171</accession>
<comment type="similarity">
    <text evidence="2">Belongs to the autoinducer-2 exporter (AI-2E) (TC 2.A.86) family.</text>
</comment>
<evidence type="ECO:0000256" key="6">
    <source>
        <dbReference type="ARBA" id="ARBA00022989"/>
    </source>
</evidence>
<dbReference type="EMBL" id="MFTO01000020">
    <property type="protein sequence ID" value="OGI63417.1"/>
    <property type="molecule type" value="Genomic_DNA"/>
</dbReference>
<evidence type="ECO:0000256" key="7">
    <source>
        <dbReference type="ARBA" id="ARBA00023136"/>
    </source>
</evidence>
<keyword evidence="7 8" id="KW-0472">Membrane</keyword>
<dbReference type="Pfam" id="PF01594">
    <property type="entry name" value="AI-2E_transport"/>
    <property type="match status" value="1"/>
</dbReference>
<sequence length="362" mass="40041">MNEGNNFKFVSLSTGTLIRAVLVLIVVAVLWVLRDLALILLTSIVIASFMESAVPFFRKFKIDRVFGVVIAYIFFFLIFLGIFYAFAPLLLTEVYNLSVLLSKYVPDVGILNYFKSEEFSGAKDIVASFSGNSISLGNLLATSKAFVQNLSTGFLQTLSIAFGSIFNVVLIFIISFYLSIQEKGIENFLRIIIPNKYEDYAVDLWHRSQKKIALWVRGQLLAGLLVAVLIYLALSLVGIEYALLLSIIAGIMTLVPYGMLIAVIPAISFAFISEGITSALIVAAIYTIVSQFESFLFTPLIINKVVGLSPLVVILAVLIGYQLGGFWGLVLSVPVAVFFMELLGDLEKRKIFIKEHPEQRNG</sequence>
<dbReference type="GO" id="GO:0005886">
    <property type="term" value="C:plasma membrane"/>
    <property type="evidence" value="ECO:0007669"/>
    <property type="project" value="UniProtKB-SubCell"/>
</dbReference>
<comment type="subcellular location">
    <subcellularLocation>
        <location evidence="1">Cell membrane</location>
        <topology evidence="1">Multi-pass membrane protein</topology>
    </subcellularLocation>
</comment>
<dbReference type="Proteomes" id="UP000178985">
    <property type="component" value="Unassembled WGS sequence"/>
</dbReference>
<name>A0A1F6V171_9BACT</name>
<dbReference type="PANTHER" id="PTHR21716">
    <property type="entry name" value="TRANSMEMBRANE PROTEIN"/>
    <property type="match status" value="1"/>
</dbReference>
<proteinExistence type="inferred from homology"/>
<gene>
    <name evidence="9" type="ORF">A2733_01805</name>
</gene>
<feature type="transmembrane region" description="Helical" evidence="8">
    <location>
        <begin position="158"/>
        <end position="180"/>
    </location>
</feature>
<evidence type="ECO:0000256" key="8">
    <source>
        <dbReference type="SAM" id="Phobius"/>
    </source>
</evidence>
<evidence type="ECO:0008006" key="11">
    <source>
        <dbReference type="Google" id="ProtNLM"/>
    </source>
</evidence>
<evidence type="ECO:0000256" key="5">
    <source>
        <dbReference type="ARBA" id="ARBA00022692"/>
    </source>
</evidence>
<keyword evidence="3" id="KW-0813">Transport</keyword>
<feature type="transmembrane region" description="Helical" evidence="8">
    <location>
        <begin position="257"/>
        <end position="289"/>
    </location>
</feature>